<dbReference type="InterPro" id="IPR035979">
    <property type="entry name" value="RBD_domain_sf"/>
</dbReference>
<protein>
    <submittedName>
        <fullName evidence="4">RRM domain-containing RNA-binding protein</fullName>
    </submittedName>
</protein>
<dbReference type="InterPro" id="IPR052462">
    <property type="entry name" value="SLIRP/GR-RBP-like"/>
</dbReference>
<dbReference type="GO" id="GO:0003723">
    <property type="term" value="F:RNA binding"/>
    <property type="evidence" value="ECO:0007669"/>
    <property type="project" value="UniProtKB-KW"/>
</dbReference>
<dbReference type="STRING" id="706587.Desti_4611"/>
<keyword evidence="1" id="KW-0694">RNA-binding</keyword>
<dbReference type="HOGENOM" id="CLU_012062_28_8_7"/>
<dbReference type="PATRIC" id="fig|706587.4.peg.5224"/>
<name>I4CCE4_DESTA</name>
<dbReference type="KEGG" id="dti:Desti_4611"/>
<evidence type="ECO:0000313" key="4">
    <source>
        <dbReference type="EMBL" id="AFM27235.1"/>
    </source>
</evidence>
<dbReference type="InterPro" id="IPR048289">
    <property type="entry name" value="RRM2_NsCP33-like"/>
</dbReference>
<dbReference type="InterPro" id="IPR000504">
    <property type="entry name" value="RRM_dom"/>
</dbReference>
<reference evidence="5" key="1">
    <citation type="submission" date="2012-06" db="EMBL/GenBank/DDBJ databases">
        <title>Complete sequence of chromosome of Desulfomonile tiedjei DSM 6799.</title>
        <authorList>
            <person name="Lucas S."/>
            <person name="Copeland A."/>
            <person name="Lapidus A."/>
            <person name="Glavina del Rio T."/>
            <person name="Dalin E."/>
            <person name="Tice H."/>
            <person name="Bruce D."/>
            <person name="Goodwin L."/>
            <person name="Pitluck S."/>
            <person name="Peters L."/>
            <person name="Ovchinnikova G."/>
            <person name="Zeytun A."/>
            <person name="Lu M."/>
            <person name="Kyrpides N."/>
            <person name="Mavromatis K."/>
            <person name="Ivanova N."/>
            <person name="Brettin T."/>
            <person name="Detter J.C."/>
            <person name="Han C."/>
            <person name="Larimer F."/>
            <person name="Land M."/>
            <person name="Hauser L."/>
            <person name="Markowitz V."/>
            <person name="Cheng J.-F."/>
            <person name="Hugenholtz P."/>
            <person name="Woyke T."/>
            <person name="Wu D."/>
            <person name="Spring S."/>
            <person name="Schroeder M."/>
            <person name="Brambilla E."/>
            <person name="Klenk H.-P."/>
            <person name="Eisen J.A."/>
        </authorList>
    </citation>
    <scope>NUCLEOTIDE SEQUENCE [LARGE SCALE GENOMIC DNA]</scope>
    <source>
        <strain evidence="5">ATCC 49306 / DSM 6799 / DCB-1</strain>
    </source>
</reference>
<dbReference type="Gene3D" id="3.30.70.330">
    <property type="match status" value="1"/>
</dbReference>
<accession>I4CCE4</accession>
<feature type="compositionally biased region" description="Gly residues" evidence="2">
    <location>
        <begin position="87"/>
        <end position="103"/>
    </location>
</feature>
<dbReference type="SMART" id="SM00360">
    <property type="entry name" value="RRM"/>
    <property type="match status" value="1"/>
</dbReference>
<dbReference type="CDD" id="cd21608">
    <property type="entry name" value="RRM2_NsCP33_like"/>
    <property type="match status" value="1"/>
</dbReference>
<sequence>MASINIYVGNLSFQTSEDQLKELFESFGQVESATIISDKTTGRPRGFGFVKMPEREEGLKAIQELDARDFMGRNLKVNEARPKTDRPGGGGGGGGRQGFGGAGRNQRWR</sequence>
<evidence type="ECO:0000313" key="5">
    <source>
        <dbReference type="Proteomes" id="UP000006055"/>
    </source>
</evidence>
<gene>
    <name evidence="4" type="ordered locus">Desti_4611</name>
</gene>
<dbReference type="PROSITE" id="PS50102">
    <property type="entry name" value="RRM"/>
    <property type="match status" value="1"/>
</dbReference>
<dbReference type="PANTHER" id="PTHR48027">
    <property type="entry name" value="HETEROGENEOUS NUCLEAR RIBONUCLEOPROTEIN 87F-RELATED"/>
    <property type="match status" value="1"/>
</dbReference>
<dbReference type="SUPFAM" id="SSF54928">
    <property type="entry name" value="RNA-binding domain, RBD"/>
    <property type="match status" value="1"/>
</dbReference>
<dbReference type="AlphaFoldDB" id="I4CCE4"/>
<evidence type="ECO:0000256" key="2">
    <source>
        <dbReference type="SAM" id="MobiDB-lite"/>
    </source>
</evidence>
<dbReference type="Proteomes" id="UP000006055">
    <property type="component" value="Chromosome"/>
</dbReference>
<evidence type="ECO:0000256" key="1">
    <source>
        <dbReference type="ARBA" id="ARBA00022884"/>
    </source>
</evidence>
<feature type="region of interest" description="Disordered" evidence="2">
    <location>
        <begin position="73"/>
        <end position="109"/>
    </location>
</feature>
<proteinExistence type="predicted"/>
<dbReference type="eggNOG" id="COG0724">
    <property type="taxonomic scope" value="Bacteria"/>
</dbReference>
<dbReference type="Pfam" id="PF00076">
    <property type="entry name" value="RRM_1"/>
    <property type="match status" value="1"/>
</dbReference>
<dbReference type="EMBL" id="CP003360">
    <property type="protein sequence ID" value="AFM27235.1"/>
    <property type="molecule type" value="Genomic_DNA"/>
</dbReference>
<feature type="compositionally biased region" description="Basic and acidic residues" evidence="2">
    <location>
        <begin position="73"/>
        <end position="86"/>
    </location>
</feature>
<evidence type="ECO:0000259" key="3">
    <source>
        <dbReference type="PROSITE" id="PS50102"/>
    </source>
</evidence>
<organism evidence="4 5">
    <name type="scientific">Desulfomonile tiedjei (strain ATCC 49306 / DSM 6799 / DCB-1)</name>
    <dbReference type="NCBI Taxonomy" id="706587"/>
    <lineage>
        <taxon>Bacteria</taxon>
        <taxon>Pseudomonadati</taxon>
        <taxon>Thermodesulfobacteriota</taxon>
        <taxon>Desulfomonilia</taxon>
        <taxon>Desulfomonilales</taxon>
        <taxon>Desulfomonilaceae</taxon>
        <taxon>Desulfomonile</taxon>
    </lineage>
</organism>
<keyword evidence="5" id="KW-1185">Reference proteome</keyword>
<dbReference type="InterPro" id="IPR012677">
    <property type="entry name" value="Nucleotide-bd_a/b_plait_sf"/>
</dbReference>
<feature type="domain" description="RRM" evidence="3">
    <location>
        <begin position="4"/>
        <end position="82"/>
    </location>
</feature>